<reference evidence="1" key="1">
    <citation type="submission" date="2018-02" db="EMBL/GenBank/DDBJ databases">
        <title>Rhizophora mucronata_Transcriptome.</title>
        <authorList>
            <person name="Meera S.P."/>
            <person name="Sreeshan A."/>
            <person name="Augustine A."/>
        </authorList>
    </citation>
    <scope>NUCLEOTIDE SEQUENCE</scope>
    <source>
        <tissue evidence="1">Leaf</tissue>
    </source>
</reference>
<dbReference type="AlphaFoldDB" id="A0A2P2NBM6"/>
<accession>A0A2P2NBM6</accession>
<name>A0A2P2NBM6_RHIMU</name>
<proteinExistence type="predicted"/>
<organism evidence="1">
    <name type="scientific">Rhizophora mucronata</name>
    <name type="common">Asiatic mangrove</name>
    <dbReference type="NCBI Taxonomy" id="61149"/>
    <lineage>
        <taxon>Eukaryota</taxon>
        <taxon>Viridiplantae</taxon>
        <taxon>Streptophyta</taxon>
        <taxon>Embryophyta</taxon>
        <taxon>Tracheophyta</taxon>
        <taxon>Spermatophyta</taxon>
        <taxon>Magnoliopsida</taxon>
        <taxon>eudicotyledons</taxon>
        <taxon>Gunneridae</taxon>
        <taxon>Pentapetalae</taxon>
        <taxon>rosids</taxon>
        <taxon>fabids</taxon>
        <taxon>Malpighiales</taxon>
        <taxon>Rhizophoraceae</taxon>
        <taxon>Rhizophora</taxon>
    </lineage>
</organism>
<dbReference type="EMBL" id="GGEC01059336">
    <property type="protein sequence ID" value="MBX39820.1"/>
    <property type="molecule type" value="Transcribed_RNA"/>
</dbReference>
<protein>
    <submittedName>
        <fullName evidence="1">Uncharacterized protein</fullName>
    </submittedName>
</protein>
<sequence>MSYVRLQLLPSRFFLSLFLVSYALFF</sequence>
<evidence type="ECO:0000313" key="1">
    <source>
        <dbReference type="EMBL" id="MBX39820.1"/>
    </source>
</evidence>